<evidence type="ECO:0000313" key="2">
    <source>
        <dbReference type="Proteomes" id="UP000249873"/>
    </source>
</evidence>
<dbReference type="AlphaFoldDB" id="A0A2Z4G9Z9"/>
<sequence>MTKGSPNSIIRLIEMLATSPKSKKTLSESLNLSIKQVGRLLEKVENIGYFLEETENKEFFIFGADLLKNRLFDDSEKKQIKKVIKAFGDSNPLNISILRKLSSLDISIPLIPDVKDVNRGKNYQNILYAIKANQYVWLRAYFSPNGKVKMKDRYVFPLSFIDNDQQFIAYEKSSRREKTFKLDRVGIVEVTGDTAEIRTKGKQKTDAFGITTLSKQYHIDLKLSDYAGLLMMEEFNETHQYLEKKEEGYEFRGPISANEGIGRFILSLPGQIEIIKGKELLNYLIAKKKEFNF</sequence>
<dbReference type="Proteomes" id="UP000249873">
    <property type="component" value="Chromosome"/>
</dbReference>
<name>A0A2Z4G9Z9_9BACT</name>
<protein>
    <submittedName>
        <fullName evidence="1">Uncharacterized protein</fullName>
    </submittedName>
</protein>
<keyword evidence="2" id="KW-1185">Reference proteome</keyword>
<evidence type="ECO:0000313" key="1">
    <source>
        <dbReference type="EMBL" id="AWV98062.1"/>
    </source>
</evidence>
<gene>
    <name evidence="1" type="ORF">DJ013_07705</name>
</gene>
<dbReference type="PROSITE" id="PS52050">
    <property type="entry name" value="WYL"/>
    <property type="match status" value="1"/>
</dbReference>
<dbReference type="RefSeq" id="WP_111371164.1">
    <property type="nucleotide sequence ID" value="NZ_CP029480.1"/>
</dbReference>
<proteinExistence type="predicted"/>
<organism evidence="1 2">
    <name type="scientific">Arcticibacterium luteifluviistationis</name>
    <dbReference type="NCBI Taxonomy" id="1784714"/>
    <lineage>
        <taxon>Bacteria</taxon>
        <taxon>Pseudomonadati</taxon>
        <taxon>Bacteroidota</taxon>
        <taxon>Cytophagia</taxon>
        <taxon>Cytophagales</taxon>
        <taxon>Leadbetterellaceae</taxon>
        <taxon>Arcticibacterium</taxon>
    </lineage>
</organism>
<dbReference type="OrthoDB" id="1315521at2"/>
<dbReference type="KEGG" id="als:DJ013_07705"/>
<dbReference type="EMBL" id="CP029480">
    <property type="protein sequence ID" value="AWV98062.1"/>
    <property type="molecule type" value="Genomic_DNA"/>
</dbReference>
<accession>A0A2Z4G9Z9</accession>
<reference evidence="1 2" key="1">
    <citation type="submission" date="2018-05" db="EMBL/GenBank/DDBJ databases">
        <title>Complete genome sequence of Arcticibacterium luteifluviistationis SM1504T, a cytophagaceae bacterium isolated from Arctic surface seawater.</title>
        <authorList>
            <person name="Li Y."/>
            <person name="Qin Q.-L."/>
        </authorList>
    </citation>
    <scope>NUCLEOTIDE SEQUENCE [LARGE SCALE GENOMIC DNA]</scope>
    <source>
        <strain evidence="1 2">SM1504</strain>
    </source>
</reference>